<evidence type="ECO:0000256" key="1">
    <source>
        <dbReference type="SAM" id="MobiDB-lite"/>
    </source>
</evidence>
<evidence type="ECO:0000313" key="3">
    <source>
        <dbReference type="Proteomes" id="UP001224775"/>
    </source>
</evidence>
<reference evidence="2" key="1">
    <citation type="submission" date="2023-06" db="EMBL/GenBank/DDBJ databases">
        <title>Survivors Of The Sea: Transcriptome response of Skeletonema marinoi to long-term dormancy.</title>
        <authorList>
            <person name="Pinder M.I.M."/>
            <person name="Kourtchenko O."/>
            <person name="Robertson E.K."/>
            <person name="Larsson T."/>
            <person name="Maumus F."/>
            <person name="Osuna-Cruz C.M."/>
            <person name="Vancaester E."/>
            <person name="Stenow R."/>
            <person name="Vandepoele K."/>
            <person name="Ploug H."/>
            <person name="Bruchert V."/>
            <person name="Godhe A."/>
            <person name="Topel M."/>
        </authorList>
    </citation>
    <scope>NUCLEOTIDE SEQUENCE</scope>
    <source>
        <strain evidence="2">R05AC</strain>
    </source>
</reference>
<dbReference type="AlphaFoldDB" id="A0AAD8YAL3"/>
<dbReference type="EMBL" id="JATAAI010000010">
    <property type="protein sequence ID" value="KAK1742688.1"/>
    <property type="molecule type" value="Genomic_DNA"/>
</dbReference>
<feature type="compositionally biased region" description="Pro residues" evidence="1">
    <location>
        <begin position="34"/>
        <end position="46"/>
    </location>
</feature>
<organism evidence="2 3">
    <name type="scientific">Skeletonema marinoi</name>
    <dbReference type="NCBI Taxonomy" id="267567"/>
    <lineage>
        <taxon>Eukaryota</taxon>
        <taxon>Sar</taxon>
        <taxon>Stramenopiles</taxon>
        <taxon>Ochrophyta</taxon>
        <taxon>Bacillariophyta</taxon>
        <taxon>Coscinodiscophyceae</taxon>
        <taxon>Thalassiosirophycidae</taxon>
        <taxon>Thalassiosirales</taxon>
        <taxon>Skeletonemataceae</taxon>
        <taxon>Skeletonema</taxon>
        <taxon>Skeletonema marinoi-dohrnii complex</taxon>
    </lineage>
</organism>
<dbReference type="Proteomes" id="UP001224775">
    <property type="component" value="Unassembled WGS sequence"/>
</dbReference>
<feature type="region of interest" description="Disordered" evidence="1">
    <location>
        <begin position="79"/>
        <end position="108"/>
    </location>
</feature>
<gene>
    <name evidence="2" type="ORF">QTG54_006285</name>
</gene>
<name>A0AAD8YAL3_9STRA</name>
<protein>
    <submittedName>
        <fullName evidence="2">Uncharacterized protein</fullName>
    </submittedName>
</protein>
<proteinExistence type="predicted"/>
<evidence type="ECO:0000313" key="2">
    <source>
        <dbReference type="EMBL" id="KAK1742688.1"/>
    </source>
</evidence>
<accession>A0AAD8YAL3</accession>
<comment type="caution">
    <text evidence="2">The sequence shown here is derived from an EMBL/GenBank/DDBJ whole genome shotgun (WGS) entry which is preliminary data.</text>
</comment>
<keyword evidence="3" id="KW-1185">Reference proteome</keyword>
<feature type="region of interest" description="Disordered" evidence="1">
    <location>
        <begin position="1"/>
        <end position="56"/>
    </location>
</feature>
<sequence length="302" mass="32871">MDKESDSSDVGVGIGQIEEGVRYDGANGCTRSLKPPPPQPSSPSPSPTSQYEYDNGIDSTYQALAFDSLYKSYSNALMDEEETTSSEESLPVHHLKRDDEESFSSLSSNAISSTSNRVIHKNNKKEAEDTGFSEFIDNVFSFSPSSPAAEDCSPTDFMFCRLECGGFPGMVEDVDTNLSNDLHNLIIRGGGDEVGGLNILNDWILLNEQVGAGDKQEEGGVDAREDEEGGEKVIEEGQIHFKIAEDEEVFDEHGKGNDDDEEEALLLLENASNRCSPEVEEALALKKDEMLPTLALGADEVL</sequence>